<feature type="chain" id="PRO_5011630257" description="Peptidase propeptide and YPEB domain-containing protein" evidence="1">
    <location>
        <begin position="25"/>
        <end position="103"/>
    </location>
</feature>
<dbReference type="EMBL" id="FOTF01000011">
    <property type="protein sequence ID" value="SFL24333.1"/>
    <property type="molecule type" value="Genomic_DNA"/>
</dbReference>
<evidence type="ECO:0000256" key="1">
    <source>
        <dbReference type="SAM" id="SignalP"/>
    </source>
</evidence>
<protein>
    <recommendedName>
        <fullName evidence="4">Peptidase propeptide and YPEB domain-containing protein</fullName>
    </recommendedName>
</protein>
<evidence type="ECO:0000313" key="2">
    <source>
        <dbReference type="EMBL" id="SFL24333.1"/>
    </source>
</evidence>
<sequence length="103" mass="11178">MRRHMTHLLLTFSLFMMLAPRVFAQGAVCLSSADMPAALARIYKEHPLATALTPQNLLIDIYVSAKGTWTMTITQPGGPACIIASGHDFSLMHRDGLVPATPT</sequence>
<dbReference type="AlphaFoldDB" id="A0A1I4G3S9"/>
<evidence type="ECO:0008006" key="4">
    <source>
        <dbReference type="Google" id="ProtNLM"/>
    </source>
</evidence>
<dbReference type="STRING" id="195913.SAMN04488004_11169"/>
<proteinExistence type="predicted"/>
<organism evidence="2 3">
    <name type="scientific">Loktanella salsilacus</name>
    <dbReference type="NCBI Taxonomy" id="195913"/>
    <lineage>
        <taxon>Bacteria</taxon>
        <taxon>Pseudomonadati</taxon>
        <taxon>Pseudomonadota</taxon>
        <taxon>Alphaproteobacteria</taxon>
        <taxon>Rhodobacterales</taxon>
        <taxon>Roseobacteraceae</taxon>
        <taxon>Loktanella</taxon>
    </lineage>
</organism>
<feature type="signal peptide" evidence="1">
    <location>
        <begin position="1"/>
        <end position="24"/>
    </location>
</feature>
<gene>
    <name evidence="2" type="ORF">SAMN04488004_11169</name>
</gene>
<accession>A0A1I4G3S9</accession>
<dbReference type="OrthoDB" id="9810895at2"/>
<keyword evidence="3" id="KW-1185">Reference proteome</keyword>
<name>A0A1I4G3S9_9RHOB</name>
<keyword evidence="1" id="KW-0732">Signal</keyword>
<dbReference type="Proteomes" id="UP000199550">
    <property type="component" value="Unassembled WGS sequence"/>
</dbReference>
<reference evidence="2 3" key="1">
    <citation type="submission" date="2016-10" db="EMBL/GenBank/DDBJ databases">
        <authorList>
            <person name="de Groot N.N."/>
        </authorList>
    </citation>
    <scope>NUCLEOTIDE SEQUENCE [LARGE SCALE GENOMIC DNA]</scope>
    <source>
        <strain evidence="2 3">DSM 16199</strain>
    </source>
</reference>
<evidence type="ECO:0000313" key="3">
    <source>
        <dbReference type="Proteomes" id="UP000199550"/>
    </source>
</evidence>
<dbReference type="RefSeq" id="WP_090189542.1">
    <property type="nucleotide sequence ID" value="NZ_FOTF01000011.1"/>
</dbReference>